<evidence type="ECO:0000313" key="2">
    <source>
        <dbReference type="Proteomes" id="UP000199137"/>
    </source>
</evidence>
<evidence type="ECO:0000313" key="1">
    <source>
        <dbReference type="EMBL" id="SFP18243.1"/>
    </source>
</evidence>
<dbReference type="GO" id="GO:0016301">
    <property type="term" value="F:kinase activity"/>
    <property type="evidence" value="ECO:0007669"/>
    <property type="project" value="UniProtKB-KW"/>
</dbReference>
<protein>
    <submittedName>
        <fullName evidence="1">Aminoglycoside/hydroxyurea antibiotic resistance kinase</fullName>
    </submittedName>
</protein>
<organism evidence="1 2">
    <name type="scientific">Amycolatopsis rubida</name>
    <dbReference type="NCBI Taxonomy" id="112413"/>
    <lineage>
        <taxon>Bacteria</taxon>
        <taxon>Bacillati</taxon>
        <taxon>Actinomycetota</taxon>
        <taxon>Actinomycetes</taxon>
        <taxon>Pseudonocardiales</taxon>
        <taxon>Pseudonocardiaceae</taxon>
        <taxon>Amycolatopsis</taxon>
    </lineage>
</organism>
<name>A0A1I5N936_9PSEU</name>
<dbReference type="AlphaFoldDB" id="A0A1I5N936"/>
<sequence>MLQHFAGVVRLLAASADGSTLLLERAGPATLETVRAEDAAEVAGELAAAWQCPRRSGRGRLPHLPSHG</sequence>
<dbReference type="EMBL" id="FOWC01000004">
    <property type="protein sequence ID" value="SFP18243.1"/>
    <property type="molecule type" value="Genomic_DNA"/>
</dbReference>
<keyword evidence="1" id="KW-0808">Transferase</keyword>
<reference evidence="1 2" key="1">
    <citation type="submission" date="2016-10" db="EMBL/GenBank/DDBJ databases">
        <authorList>
            <person name="de Groot N.N."/>
        </authorList>
    </citation>
    <scope>NUCLEOTIDE SEQUENCE [LARGE SCALE GENOMIC DNA]</scope>
    <source>
        <strain evidence="1 2">DSM 44637</strain>
    </source>
</reference>
<accession>A0A1I5N936</accession>
<keyword evidence="1" id="KW-0418">Kinase</keyword>
<gene>
    <name evidence="1" type="ORF">SAMN05421854_104299</name>
</gene>
<dbReference type="Proteomes" id="UP000199137">
    <property type="component" value="Unassembled WGS sequence"/>
</dbReference>
<dbReference type="STRING" id="112413.SAMN05421854_104299"/>
<proteinExistence type="predicted"/>